<dbReference type="InterPro" id="IPR038729">
    <property type="entry name" value="Rad50/SbcC_AAA"/>
</dbReference>
<dbReference type="PANTHER" id="PTHR32114:SF2">
    <property type="entry name" value="ABC TRANSPORTER ABCH.3"/>
    <property type="match status" value="1"/>
</dbReference>
<dbReference type="EMBL" id="FWFX01000017">
    <property type="protein sequence ID" value="SLN70805.1"/>
    <property type="molecule type" value="Genomic_DNA"/>
</dbReference>
<dbReference type="InterPro" id="IPR027417">
    <property type="entry name" value="P-loop_NTPase"/>
</dbReference>
<protein>
    <submittedName>
        <fullName evidence="3">Chromosome segregation protein</fullName>
    </submittedName>
</protein>
<gene>
    <name evidence="3" type="ORF">ROA7450_03862</name>
</gene>
<dbReference type="OrthoDB" id="9795626at2"/>
<dbReference type="Gene3D" id="3.40.50.300">
    <property type="entry name" value="P-loop containing nucleotide triphosphate hydrolases"/>
    <property type="match status" value="2"/>
</dbReference>
<dbReference type="Pfam" id="PF13476">
    <property type="entry name" value="AAA_23"/>
    <property type="match status" value="1"/>
</dbReference>
<proteinExistence type="predicted"/>
<dbReference type="GO" id="GO:0016887">
    <property type="term" value="F:ATP hydrolysis activity"/>
    <property type="evidence" value="ECO:0007669"/>
    <property type="project" value="InterPro"/>
</dbReference>
<dbReference type="SUPFAM" id="SSF52540">
    <property type="entry name" value="P-loop containing nucleoside triphosphate hydrolases"/>
    <property type="match status" value="1"/>
</dbReference>
<dbReference type="AlphaFoldDB" id="A0A1X7A7D2"/>
<reference evidence="3 4" key="1">
    <citation type="submission" date="2017-03" db="EMBL/GenBank/DDBJ databases">
        <authorList>
            <person name="Afonso C.L."/>
            <person name="Miller P.J."/>
            <person name="Scott M.A."/>
            <person name="Spackman E."/>
            <person name="Goraichik I."/>
            <person name="Dimitrov K.M."/>
            <person name="Suarez D.L."/>
            <person name="Swayne D.E."/>
        </authorList>
    </citation>
    <scope>NUCLEOTIDE SEQUENCE [LARGE SCALE GENOMIC DNA]</scope>
    <source>
        <strain evidence="3 4">CECT 7450</strain>
    </source>
</reference>
<keyword evidence="1" id="KW-0175">Coiled coil</keyword>
<evidence type="ECO:0000259" key="2">
    <source>
        <dbReference type="Pfam" id="PF13476"/>
    </source>
</evidence>
<evidence type="ECO:0000313" key="3">
    <source>
        <dbReference type="EMBL" id="SLN70805.1"/>
    </source>
</evidence>
<dbReference type="Proteomes" id="UP000193061">
    <property type="component" value="Unassembled WGS sequence"/>
</dbReference>
<dbReference type="SUPFAM" id="SSF75712">
    <property type="entry name" value="Rad50 coiled-coil Zn hook"/>
    <property type="match status" value="1"/>
</dbReference>
<name>A0A1X7A7D2_9RHOB</name>
<evidence type="ECO:0000313" key="4">
    <source>
        <dbReference type="Proteomes" id="UP000193061"/>
    </source>
</evidence>
<dbReference type="GO" id="GO:0006302">
    <property type="term" value="P:double-strand break repair"/>
    <property type="evidence" value="ECO:0007669"/>
    <property type="project" value="InterPro"/>
</dbReference>
<accession>A0A1X7A7D2</accession>
<feature type="domain" description="Rad50/SbcC-type AAA" evidence="2">
    <location>
        <begin position="7"/>
        <end position="72"/>
    </location>
</feature>
<dbReference type="RefSeq" id="WP_085807521.1">
    <property type="nucleotide sequence ID" value="NZ_FWFX01000017.1"/>
</dbReference>
<evidence type="ECO:0000256" key="1">
    <source>
        <dbReference type="SAM" id="Coils"/>
    </source>
</evidence>
<dbReference type="PANTHER" id="PTHR32114">
    <property type="entry name" value="ABC TRANSPORTER ABCH.3"/>
    <property type="match status" value="1"/>
</dbReference>
<keyword evidence="4" id="KW-1185">Reference proteome</keyword>
<sequence length="815" mass="89654">MYSRLQSLVIENFRSIRGKVVIPLDAQVVLIHGSNGMGKTSILSALELGLTGRIGHLAEDGDGYRKYLTNFGSDSGNIELTLAKNISNNIGTGGRVKFSESAFAAEPLLEPDHARFFSERCFLPQSALGRLLEIYDDKGATTNSPLTLFVKELLGLDPLDALVDGLRPAFHIGRLRNLTPSYRRIEELKASLVSELEVTDEKIRHFEAEMTILKTSLTEEIAVILPGKTIDFDGVEARNELKNSVEISRDDHSALQKVHKQRSELRSAHENWSEIRDANTSEDLSNLESRAVSSTAAFLDWSNTQGKQLDLIIEEMKSTFPDILTSDHGPERSRAFAEERAYSELARCESLLRKAEDAENIVMKLNSTIERASAKLRELDENLRAGVSEVQAFAKSLAGVTPHISDDNCPVCDRSFAEMNQGSLAAHVAAKIGALTTEAGRLQAVAEERATEFQTLTTAERGLLSAEQERISQSEMEILRIQKTVMHRFWEKLKSMQPEMQKGAALMDQASAARALFRSVQKNNELASALISEIWELVDGVSDVSPSDRTDLDKALSNAMEMIEKRVAEVETSNAIKVSCLRSLTSYDDLATELTRAQGKAAKLSGQVERVDSALGKVTEIREDAKKVSNAANTVRSGIVKRVFSESLNTLWRDLFLRLAPSEQFVPAFKLPTDSKGNVEAILETLHRSGTVSGSPGAILSQGNLNTAALTLFLALHLSVPLKQPWLVLDDPVQSMDDVHITQMAALLRTLSKGMNRQIVVAVHERALFDYLTLELSPSFQGDSLITVEISKSFEGNTVVSAQTYGFEKDPAIAA</sequence>
<organism evidence="3 4">
    <name type="scientific">Roseovarius albus</name>
    <dbReference type="NCBI Taxonomy" id="1247867"/>
    <lineage>
        <taxon>Bacteria</taxon>
        <taxon>Pseudomonadati</taxon>
        <taxon>Pseudomonadota</taxon>
        <taxon>Alphaproteobacteria</taxon>
        <taxon>Rhodobacterales</taxon>
        <taxon>Roseobacteraceae</taxon>
        <taxon>Roseovarius</taxon>
    </lineage>
</organism>
<feature type="coiled-coil region" evidence="1">
    <location>
        <begin position="348"/>
        <end position="389"/>
    </location>
</feature>